<keyword evidence="7 16" id="KW-0812">Transmembrane</keyword>
<evidence type="ECO:0000256" key="6">
    <source>
        <dbReference type="ARBA" id="ARBA00022660"/>
    </source>
</evidence>
<feature type="transmembrane region" description="Helical" evidence="16">
    <location>
        <begin position="134"/>
        <end position="156"/>
    </location>
</feature>
<dbReference type="PANTHER" id="PTHR43507:SF20">
    <property type="entry name" value="NADH-UBIQUINONE OXIDOREDUCTASE CHAIN 4"/>
    <property type="match status" value="1"/>
</dbReference>
<comment type="catalytic activity">
    <reaction evidence="15 16">
        <text>a ubiquinone + NADH + 5 H(+)(in) = a ubiquinol + NAD(+) + 4 H(+)(out)</text>
        <dbReference type="Rhea" id="RHEA:29091"/>
        <dbReference type="Rhea" id="RHEA-COMP:9565"/>
        <dbReference type="Rhea" id="RHEA-COMP:9566"/>
        <dbReference type="ChEBI" id="CHEBI:15378"/>
        <dbReference type="ChEBI" id="CHEBI:16389"/>
        <dbReference type="ChEBI" id="CHEBI:17976"/>
        <dbReference type="ChEBI" id="CHEBI:57540"/>
        <dbReference type="ChEBI" id="CHEBI:57945"/>
        <dbReference type="EC" id="7.1.1.2"/>
    </reaction>
</comment>
<feature type="transmembrane region" description="Helical" evidence="16">
    <location>
        <begin position="168"/>
        <end position="185"/>
    </location>
</feature>
<dbReference type="GO" id="GO:0042773">
    <property type="term" value="P:ATP synthesis coupled electron transport"/>
    <property type="evidence" value="ECO:0007669"/>
    <property type="project" value="InterPro"/>
</dbReference>
<organism evidence="18">
    <name type="scientific">Deroceras reticulatum</name>
    <name type="common">Gray garden slug</name>
    <dbReference type="NCBI Taxonomy" id="145610"/>
    <lineage>
        <taxon>Eukaryota</taxon>
        <taxon>Metazoa</taxon>
        <taxon>Spiralia</taxon>
        <taxon>Lophotrochozoa</taxon>
        <taxon>Mollusca</taxon>
        <taxon>Gastropoda</taxon>
        <taxon>Heterobranchia</taxon>
        <taxon>Euthyneura</taxon>
        <taxon>Panpulmonata</taxon>
        <taxon>Eupulmonata</taxon>
        <taxon>Stylommatophora</taxon>
        <taxon>Helicina</taxon>
        <taxon>Limacoidea</taxon>
        <taxon>Agriolimacidae</taxon>
        <taxon>Deroceras</taxon>
    </lineage>
</organism>
<dbReference type="GO" id="GO:0015990">
    <property type="term" value="P:electron transport coupled proton transport"/>
    <property type="evidence" value="ECO:0007669"/>
    <property type="project" value="TreeGrafter"/>
</dbReference>
<dbReference type="RefSeq" id="YP_009408807.1">
    <property type="nucleotide sequence ID" value="NC_035495.1"/>
</dbReference>
<dbReference type="EC" id="7.1.1.2" evidence="3 16"/>
<dbReference type="GO" id="GO:0003954">
    <property type="term" value="F:NADH dehydrogenase activity"/>
    <property type="evidence" value="ECO:0007669"/>
    <property type="project" value="TreeGrafter"/>
</dbReference>
<dbReference type="AlphaFoldDB" id="A0A343ERN6"/>
<keyword evidence="9 16" id="KW-0249">Electron transport</keyword>
<geneLocation type="mitochondrion" evidence="18"/>
<keyword evidence="11 16" id="KW-0520">NAD</keyword>
<dbReference type="GO" id="GO:0048039">
    <property type="term" value="F:ubiquinone binding"/>
    <property type="evidence" value="ECO:0007669"/>
    <property type="project" value="TreeGrafter"/>
</dbReference>
<keyword evidence="12 16" id="KW-0830">Ubiquinone</keyword>
<keyword evidence="5 16" id="KW-0813">Transport</keyword>
<evidence type="ECO:0000256" key="1">
    <source>
        <dbReference type="ARBA" id="ARBA00004225"/>
    </source>
</evidence>
<sequence>MICLVYIGLALLFLANWEVSLVGFVFMLLLSLTLMNQSFSYGEVMMFMSDNISSLMVALSVLLCFLALLCSSNFKDPLFVMLIQSLLIVLILAFNINSLIFFYIFFEISLIPTLMLIIGWGYQPERLQAGTYMMIYTVAASLPLLVFMIYYGMSFFSFNVFLMKCNLINIYSIWMVFAMVTAFLVKLPMYMYHLWLPKAHVEAPLAGSMILAGILLKLGGYGLLLMLKSFELELISGITIFLVMLSLWGGVLASFMCLQQSDLKAFVAYSSVAHMSLVVAGALINTSWGILGVKIIMVAHGFTSPALFFLAYISYLKSSSRSLLHSGGLLVFFPFLSLMWFLGLSVNMAAPPTLNLVGELMMMPVMWMLGWCAAGLMMVLMLFSAIYNMYLYTLSNHGGQNNLIIAGGQMKSSEYLGLLLHGFPLLLLFSLSQFSALVEFYYLMIFFWFTKPMF</sequence>
<evidence type="ECO:0000256" key="15">
    <source>
        <dbReference type="ARBA" id="ARBA00049551"/>
    </source>
</evidence>
<dbReference type="GO" id="GO:0031966">
    <property type="term" value="C:mitochondrial membrane"/>
    <property type="evidence" value="ECO:0007669"/>
    <property type="project" value="UniProtKB-SubCell"/>
</dbReference>
<dbReference type="CTD" id="4538"/>
<comment type="subcellular location">
    <subcellularLocation>
        <location evidence="1 16">Mitochondrion membrane</location>
        <topology evidence="1 16">Multi-pass membrane protein</topology>
    </subcellularLocation>
</comment>
<dbReference type="InterPro" id="IPR003918">
    <property type="entry name" value="NADH_UbQ_OxRdtase"/>
</dbReference>
<feature type="transmembrane region" description="Helical" evidence="16">
    <location>
        <begin position="234"/>
        <end position="258"/>
    </location>
</feature>
<feature type="transmembrane region" description="Helical" evidence="16">
    <location>
        <begin position="100"/>
        <end position="122"/>
    </location>
</feature>
<feature type="transmembrane region" description="Helical" evidence="16">
    <location>
        <begin position="7"/>
        <end position="32"/>
    </location>
</feature>
<comment type="function">
    <text evidence="16">Core subunit of the mitochondrial membrane respiratory chain NADH dehydrogenase (Complex I) which catalyzes electron transfer from NADH through the respiratory chain, using ubiquinone as an electron acceptor. Essential for the catalytic activity and assembly of complex I.</text>
</comment>
<feature type="domain" description="NADH:quinone oxidoreductase/Mrp antiporter transmembrane" evidence="17">
    <location>
        <begin position="97"/>
        <end position="379"/>
    </location>
</feature>
<feature type="transmembrane region" description="Helical" evidence="16">
    <location>
        <begin position="327"/>
        <end position="346"/>
    </location>
</feature>
<evidence type="ECO:0000256" key="2">
    <source>
        <dbReference type="ARBA" id="ARBA00009025"/>
    </source>
</evidence>
<keyword evidence="10 16" id="KW-1133">Transmembrane helix</keyword>
<evidence type="ECO:0000259" key="17">
    <source>
        <dbReference type="Pfam" id="PF00361"/>
    </source>
</evidence>
<evidence type="ECO:0000256" key="10">
    <source>
        <dbReference type="ARBA" id="ARBA00022989"/>
    </source>
</evidence>
<evidence type="ECO:0000256" key="11">
    <source>
        <dbReference type="ARBA" id="ARBA00023027"/>
    </source>
</evidence>
<dbReference type="PRINTS" id="PR01437">
    <property type="entry name" value="NUOXDRDTASE4"/>
</dbReference>
<feature type="transmembrane region" description="Helical" evidence="16">
    <location>
        <begin position="290"/>
        <end position="315"/>
    </location>
</feature>
<accession>A0A343ERN6</accession>
<feature type="transmembrane region" description="Helical" evidence="16">
    <location>
        <begin position="52"/>
        <end position="70"/>
    </location>
</feature>
<evidence type="ECO:0000256" key="3">
    <source>
        <dbReference type="ARBA" id="ARBA00012944"/>
    </source>
</evidence>
<evidence type="ECO:0000256" key="9">
    <source>
        <dbReference type="ARBA" id="ARBA00022982"/>
    </source>
</evidence>
<reference evidence="18" key="1">
    <citation type="journal article" date="2017" name="Mitochondrial DNA Part B Resour">
        <title>The complete mitochondrial genome of the gray garden slug Deroceras reticulatum (Gastropoda: Pulmonata: Stylommatophora).</title>
        <authorList>
            <person name="Ahn S.-J."/>
            <person name="Martin R."/>
            <person name="Rao S."/>
            <person name="Choi M.-Y."/>
        </authorList>
    </citation>
    <scope>NUCLEOTIDE SEQUENCE</scope>
</reference>
<dbReference type="EMBL" id="KY765589">
    <property type="protein sequence ID" value="ASL05742.1"/>
    <property type="molecule type" value="Genomic_DNA"/>
</dbReference>
<evidence type="ECO:0000256" key="14">
    <source>
        <dbReference type="ARBA" id="ARBA00023136"/>
    </source>
</evidence>
<keyword evidence="6 16" id="KW-0679">Respiratory chain</keyword>
<dbReference type="PANTHER" id="PTHR43507">
    <property type="entry name" value="NADH-UBIQUINONE OXIDOREDUCTASE CHAIN 4"/>
    <property type="match status" value="1"/>
</dbReference>
<protein>
    <recommendedName>
        <fullName evidence="4 16">NADH-ubiquinone oxidoreductase chain 4</fullName>
        <ecNumber evidence="3 16">7.1.1.2</ecNumber>
    </recommendedName>
</protein>
<dbReference type="Pfam" id="PF00361">
    <property type="entry name" value="Proton_antipo_M"/>
    <property type="match status" value="1"/>
</dbReference>
<feature type="transmembrane region" description="Helical" evidence="16">
    <location>
        <begin position="418"/>
        <end position="449"/>
    </location>
</feature>
<feature type="transmembrane region" description="Helical" evidence="16">
    <location>
        <begin position="265"/>
        <end position="284"/>
    </location>
</feature>
<evidence type="ECO:0000256" key="7">
    <source>
        <dbReference type="ARBA" id="ARBA00022692"/>
    </source>
</evidence>
<evidence type="ECO:0000256" key="16">
    <source>
        <dbReference type="RuleBase" id="RU003297"/>
    </source>
</evidence>
<evidence type="ECO:0000313" key="18">
    <source>
        <dbReference type="EMBL" id="ASL05742.1"/>
    </source>
</evidence>
<name>A0A343ERN6_DERRE</name>
<keyword evidence="8" id="KW-1278">Translocase</keyword>
<feature type="transmembrane region" description="Helical" evidence="16">
    <location>
        <begin position="366"/>
        <end position="387"/>
    </location>
</feature>
<dbReference type="GeneID" id="33868721"/>
<evidence type="ECO:0000256" key="5">
    <source>
        <dbReference type="ARBA" id="ARBA00022448"/>
    </source>
</evidence>
<evidence type="ECO:0000256" key="4">
    <source>
        <dbReference type="ARBA" id="ARBA00021006"/>
    </source>
</evidence>
<proteinExistence type="inferred from homology"/>
<feature type="transmembrane region" description="Helical" evidence="16">
    <location>
        <begin position="205"/>
        <end position="228"/>
    </location>
</feature>
<gene>
    <name evidence="18" type="primary">ND4</name>
</gene>
<keyword evidence="14 16" id="KW-0472">Membrane</keyword>
<dbReference type="GO" id="GO:0008137">
    <property type="term" value="F:NADH dehydrogenase (ubiquinone) activity"/>
    <property type="evidence" value="ECO:0007669"/>
    <property type="project" value="UniProtKB-UniRule"/>
</dbReference>
<evidence type="ECO:0000256" key="13">
    <source>
        <dbReference type="ARBA" id="ARBA00023128"/>
    </source>
</evidence>
<keyword evidence="13 16" id="KW-0496">Mitochondrion</keyword>
<evidence type="ECO:0000256" key="8">
    <source>
        <dbReference type="ARBA" id="ARBA00022967"/>
    </source>
</evidence>
<evidence type="ECO:0000256" key="12">
    <source>
        <dbReference type="ARBA" id="ARBA00023075"/>
    </source>
</evidence>
<dbReference type="InterPro" id="IPR001750">
    <property type="entry name" value="ND/Mrp_TM"/>
</dbReference>
<feature type="transmembrane region" description="Helical" evidence="16">
    <location>
        <begin position="77"/>
        <end position="94"/>
    </location>
</feature>
<comment type="similarity">
    <text evidence="2 16">Belongs to the complex I subunit 4 family.</text>
</comment>